<name>A0A392R023_9FABA</name>
<proteinExistence type="predicted"/>
<dbReference type="Proteomes" id="UP000265520">
    <property type="component" value="Unassembled WGS sequence"/>
</dbReference>
<comment type="caution">
    <text evidence="1">The sequence shown here is derived from an EMBL/GenBank/DDBJ whole genome shotgun (WGS) entry which is preliminary data.</text>
</comment>
<dbReference type="EMBL" id="LXQA010175951">
    <property type="protein sequence ID" value="MCI29943.1"/>
    <property type="molecule type" value="Genomic_DNA"/>
</dbReference>
<accession>A0A392R023</accession>
<evidence type="ECO:0000313" key="1">
    <source>
        <dbReference type="EMBL" id="MCI29943.1"/>
    </source>
</evidence>
<reference evidence="1 2" key="1">
    <citation type="journal article" date="2018" name="Front. Plant Sci.">
        <title>Red Clover (Trifolium pratense) and Zigzag Clover (T. medium) - A Picture of Genomic Similarities and Differences.</title>
        <authorList>
            <person name="Dluhosova J."/>
            <person name="Istvanek J."/>
            <person name="Nedelnik J."/>
            <person name="Repkova J."/>
        </authorList>
    </citation>
    <scope>NUCLEOTIDE SEQUENCE [LARGE SCALE GENOMIC DNA]</scope>
    <source>
        <strain evidence="2">cv. 10/8</strain>
        <tissue evidence="1">Leaf</tissue>
    </source>
</reference>
<protein>
    <submittedName>
        <fullName evidence="1">Uncharacterized protein</fullName>
    </submittedName>
</protein>
<sequence>YTVVKACAEFGRLSQAHSELSQSVRTGVVHLK</sequence>
<organism evidence="1 2">
    <name type="scientific">Trifolium medium</name>
    <dbReference type="NCBI Taxonomy" id="97028"/>
    <lineage>
        <taxon>Eukaryota</taxon>
        <taxon>Viridiplantae</taxon>
        <taxon>Streptophyta</taxon>
        <taxon>Embryophyta</taxon>
        <taxon>Tracheophyta</taxon>
        <taxon>Spermatophyta</taxon>
        <taxon>Magnoliopsida</taxon>
        <taxon>eudicotyledons</taxon>
        <taxon>Gunneridae</taxon>
        <taxon>Pentapetalae</taxon>
        <taxon>rosids</taxon>
        <taxon>fabids</taxon>
        <taxon>Fabales</taxon>
        <taxon>Fabaceae</taxon>
        <taxon>Papilionoideae</taxon>
        <taxon>50 kb inversion clade</taxon>
        <taxon>NPAAA clade</taxon>
        <taxon>Hologalegina</taxon>
        <taxon>IRL clade</taxon>
        <taxon>Trifolieae</taxon>
        <taxon>Trifolium</taxon>
    </lineage>
</organism>
<dbReference type="AlphaFoldDB" id="A0A392R023"/>
<evidence type="ECO:0000313" key="2">
    <source>
        <dbReference type="Proteomes" id="UP000265520"/>
    </source>
</evidence>
<feature type="non-terminal residue" evidence="1">
    <location>
        <position position="1"/>
    </location>
</feature>
<keyword evidence="2" id="KW-1185">Reference proteome</keyword>